<keyword evidence="2" id="KW-1185">Reference proteome</keyword>
<name>A0ACA9U230_BIOOC</name>
<evidence type="ECO:0000313" key="1">
    <source>
        <dbReference type="EMBL" id="CAG9947350.1"/>
    </source>
</evidence>
<proteinExistence type="predicted"/>
<comment type="caution">
    <text evidence="1">The sequence shown here is derived from an EMBL/GenBank/DDBJ whole genome shotgun (WGS) entry which is preliminary data.</text>
</comment>
<sequence>SPSLWLKSSVVSVLISLIPGTRLRSFGLLFLFFGYWLGMSNVLACWLPDPLCSWYYTASRPVTCDIARFIVQRAAAVGKHHCATIWGRLDSSFPRTTTHLFDRKLSRNIAPPGY</sequence>
<reference evidence="1" key="1">
    <citation type="submission" date="2020-04" db="EMBL/GenBank/DDBJ databases">
        <authorList>
            <person name="Broberg M."/>
        </authorList>
    </citation>
    <scope>NUCLEOTIDE SEQUENCE</scope>
</reference>
<dbReference type="Proteomes" id="UP000836387">
    <property type="component" value="Unassembled WGS sequence"/>
</dbReference>
<evidence type="ECO:0000313" key="2">
    <source>
        <dbReference type="Proteomes" id="UP000836387"/>
    </source>
</evidence>
<gene>
    <name evidence="1" type="ORF">CRV2_00012518</name>
</gene>
<dbReference type="EMBL" id="CADEHS020000012">
    <property type="protein sequence ID" value="CAG9947350.1"/>
    <property type="molecule type" value="Genomic_DNA"/>
</dbReference>
<organism evidence="1 2">
    <name type="scientific">Clonostachys rosea f. rosea IK726</name>
    <dbReference type="NCBI Taxonomy" id="1349383"/>
    <lineage>
        <taxon>Eukaryota</taxon>
        <taxon>Fungi</taxon>
        <taxon>Dikarya</taxon>
        <taxon>Ascomycota</taxon>
        <taxon>Pezizomycotina</taxon>
        <taxon>Sordariomycetes</taxon>
        <taxon>Hypocreomycetidae</taxon>
        <taxon>Hypocreales</taxon>
        <taxon>Bionectriaceae</taxon>
        <taxon>Clonostachys</taxon>
    </lineage>
</organism>
<protein>
    <submittedName>
        <fullName evidence="1">Uncharacterized protein</fullName>
    </submittedName>
</protein>
<accession>A0ACA9U230</accession>
<feature type="non-terminal residue" evidence="1">
    <location>
        <position position="1"/>
    </location>
</feature>
<reference evidence="1" key="2">
    <citation type="submission" date="2021-10" db="EMBL/GenBank/DDBJ databases">
        <authorList>
            <person name="Piombo E."/>
        </authorList>
    </citation>
    <scope>NUCLEOTIDE SEQUENCE</scope>
</reference>